<feature type="compositionally biased region" description="Low complexity" evidence="1">
    <location>
        <begin position="105"/>
        <end position="117"/>
    </location>
</feature>
<dbReference type="EMBL" id="CP027669">
    <property type="protein sequence ID" value="AVO41584.1"/>
    <property type="molecule type" value="Genomic_DNA"/>
</dbReference>
<dbReference type="RefSeq" id="WP_106446561.1">
    <property type="nucleotide sequence ID" value="NZ_CP027669.1"/>
</dbReference>
<accession>A0A2S0N0A6</accession>
<name>A0A2S0N0A6_9BURK</name>
<dbReference type="AlphaFoldDB" id="A0A2S0N0A6"/>
<gene>
    <name evidence="2" type="ORF">C6571_10040</name>
</gene>
<evidence type="ECO:0008006" key="4">
    <source>
        <dbReference type="Google" id="ProtNLM"/>
    </source>
</evidence>
<organism evidence="2 3">
    <name type="scientific">Simplicispira suum</name>
    <dbReference type="NCBI Taxonomy" id="2109915"/>
    <lineage>
        <taxon>Bacteria</taxon>
        <taxon>Pseudomonadati</taxon>
        <taxon>Pseudomonadota</taxon>
        <taxon>Betaproteobacteria</taxon>
        <taxon>Burkholderiales</taxon>
        <taxon>Comamonadaceae</taxon>
        <taxon>Simplicispira</taxon>
    </lineage>
</organism>
<dbReference type="KEGG" id="simp:C6571_10040"/>
<dbReference type="Proteomes" id="UP000239326">
    <property type="component" value="Chromosome"/>
</dbReference>
<proteinExistence type="predicted"/>
<evidence type="ECO:0000313" key="3">
    <source>
        <dbReference type="Proteomes" id="UP000239326"/>
    </source>
</evidence>
<keyword evidence="3" id="KW-1185">Reference proteome</keyword>
<protein>
    <recommendedName>
        <fullName evidence="4">Flagellar protein FlgN</fullName>
    </recommendedName>
</protein>
<evidence type="ECO:0000256" key="1">
    <source>
        <dbReference type="SAM" id="MobiDB-lite"/>
    </source>
</evidence>
<sequence>MTTLSPVEESLALVEACLARVGSALKNSEADALQRASEQLRLAAMHFSQALQGSAASLSPAMVVRVRTVSVRLTSQRDALARMSAVLDRQVRTLVPEQAPSTTYGASPSGRSAGAARIYRSAG</sequence>
<evidence type="ECO:0000313" key="2">
    <source>
        <dbReference type="EMBL" id="AVO41584.1"/>
    </source>
</evidence>
<feature type="region of interest" description="Disordered" evidence="1">
    <location>
        <begin position="98"/>
        <end position="123"/>
    </location>
</feature>
<reference evidence="2 3" key="1">
    <citation type="submission" date="2018-03" db="EMBL/GenBank/DDBJ databases">
        <title>Genome sequencing of Simplicispira sp.</title>
        <authorList>
            <person name="Kim S.-J."/>
            <person name="Heo J."/>
            <person name="Kwon S.-W."/>
        </authorList>
    </citation>
    <scope>NUCLEOTIDE SEQUENCE [LARGE SCALE GENOMIC DNA]</scope>
    <source>
        <strain evidence="2 3">SC1-8</strain>
    </source>
</reference>